<proteinExistence type="inferred from homology"/>
<dbReference type="InterPro" id="IPR050271">
    <property type="entry name" value="UDP-glycosyltransferase"/>
</dbReference>
<dbReference type="PANTHER" id="PTHR48043:SF159">
    <property type="entry name" value="EG:EG0003.4 PROTEIN-RELATED"/>
    <property type="match status" value="1"/>
</dbReference>
<gene>
    <name evidence="6" type="ORF">DIATSA_LOCUS10804</name>
</gene>
<evidence type="ECO:0000256" key="5">
    <source>
        <dbReference type="RuleBase" id="RU362059"/>
    </source>
</evidence>
<evidence type="ECO:0000256" key="2">
    <source>
        <dbReference type="ARBA" id="ARBA00022676"/>
    </source>
</evidence>
<protein>
    <recommendedName>
        <fullName evidence="5">UDP-glucuronosyltransferase</fullName>
        <ecNumber evidence="5">2.4.1.17</ecNumber>
    </recommendedName>
</protein>
<evidence type="ECO:0000313" key="6">
    <source>
        <dbReference type="EMBL" id="CAG9793353.1"/>
    </source>
</evidence>
<keyword evidence="7" id="KW-1185">Reference proteome</keyword>
<dbReference type="Proteomes" id="UP001153714">
    <property type="component" value="Chromosome 5"/>
</dbReference>
<dbReference type="GO" id="GO:0015020">
    <property type="term" value="F:glucuronosyltransferase activity"/>
    <property type="evidence" value="ECO:0007669"/>
    <property type="project" value="UniProtKB-EC"/>
</dbReference>
<evidence type="ECO:0000256" key="4">
    <source>
        <dbReference type="RuleBase" id="RU003718"/>
    </source>
</evidence>
<organism evidence="6 7">
    <name type="scientific">Diatraea saccharalis</name>
    <name type="common">sugarcane borer</name>
    <dbReference type="NCBI Taxonomy" id="40085"/>
    <lineage>
        <taxon>Eukaryota</taxon>
        <taxon>Metazoa</taxon>
        <taxon>Ecdysozoa</taxon>
        <taxon>Arthropoda</taxon>
        <taxon>Hexapoda</taxon>
        <taxon>Insecta</taxon>
        <taxon>Pterygota</taxon>
        <taxon>Neoptera</taxon>
        <taxon>Endopterygota</taxon>
        <taxon>Lepidoptera</taxon>
        <taxon>Glossata</taxon>
        <taxon>Ditrysia</taxon>
        <taxon>Pyraloidea</taxon>
        <taxon>Crambidae</taxon>
        <taxon>Crambinae</taxon>
        <taxon>Diatraea</taxon>
    </lineage>
</organism>
<reference evidence="6" key="1">
    <citation type="submission" date="2021-12" db="EMBL/GenBank/DDBJ databases">
        <authorList>
            <person name="King R."/>
        </authorList>
    </citation>
    <scope>NUCLEOTIDE SEQUENCE</scope>
</reference>
<evidence type="ECO:0000256" key="1">
    <source>
        <dbReference type="ARBA" id="ARBA00009995"/>
    </source>
</evidence>
<dbReference type="Gene3D" id="3.40.50.2000">
    <property type="entry name" value="Glycogen Phosphorylase B"/>
    <property type="match status" value="1"/>
</dbReference>
<dbReference type="FunFam" id="3.40.50.2000:FF:000050">
    <property type="entry name" value="UDP-glucuronosyltransferase"/>
    <property type="match status" value="1"/>
</dbReference>
<dbReference type="InterPro" id="IPR002213">
    <property type="entry name" value="UDP_glucos_trans"/>
</dbReference>
<dbReference type="GO" id="GO:0016020">
    <property type="term" value="C:membrane"/>
    <property type="evidence" value="ECO:0007669"/>
    <property type="project" value="UniProtKB-SubCell"/>
</dbReference>
<dbReference type="SUPFAM" id="SSF53756">
    <property type="entry name" value="UDP-Glycosyltransferase/glycogen phosphorylase"/>
    <property type="match status" value="1"/>
</dbReference>
<keyword evidence="5" id="KW-0472">Membrane</keyword>
<name>A0A9N9WHT6_9NEOP</name>
<dbReference type="EC" id="2.4.1.17" evidence="5"/>
<dbReference type="EMBL" id="OU893336">
    <property type="protein sequence ID" value="CAG9793353.1"/>
    <property type="molecule type" value="Genomic_DNA"/>
</dbReference>
<comment type="subcellular location">
    <subcellularLocation>
        <location evidence="5">Membrane</location>
        <topology evidence="5">Single-pass membrane protein</topology>
    </subcellularLocation>
</comment>
<feature type="transmembrane region" description="Helical" evidence="5">
    <location>
        <begin position="482"/>
        <end position="501"/>
    </location>
</feature>
<dbReference type="OrthoDB" id="5835829at2759"/>
<evidence type="ECO:0000313" key="7">
    <source>
        <dbReference type="Proteomes" id="UP001153714"/>
    </source>
</evidence>
<dbReference type="InterPro" id="IPR035595">
    <property type="entry name" value="UDP_glycos_trans_CS"/>
</dbReference>
<keyword evidence="5" id="KW-0812">Transmembrane</keyword>
<dbReference type="Pfam" id="PF00201">
    <property type="entry name" value="UDPGT"/>
    <property type="match status" value="1"/>
</dbReference>
<accession>A0A9N9WHT6</accession>
<dbReference type="AlphaFoldDB" id="A0A9N9WHT6"/>
<reference evidence="6" key="2">
    <citation type="submission" date="2022-10" db="EMBL/GenBank/DDBJ databases">
        <authorList>
            <consortium name="ENA_rothamsted_submissions"/>
            <consortium name="culmorum"/>
            <person name="King R."/>
        </authorList>
    </citation>
    <scope>NUCLEOTIDE SEQUENCE</scope>
</reference>
<dbReference type="PROSITE" id="PS00375">
    <property type="entry name" value="UDPGT"/>
    <property type="match status" value="1"/>
</dbReference>
<sequence>MHLYRSLFALVLLVSVNAYRILLVYPLPLRSLNKLGEGFARHLLNAGHEVTFVTHYPVKTVTDNLRQIDLSSNIVEMSDNYTFTIRSVMNSEAVVNDVKVLQDYAIINSIASLGHKNFKELLEDTNQSFDAVLVDYYEIEIYASIASLYDCPMIWATSMGPHWQALRLIDQPSNPAYTADYLSSNNAPFTFRQRVEELWAQIKWNWLKWTYTLPKEKETFENIFRPLFEKRGKSLPDYNTLLYNVSLMFSNDHSTFGGVPSIPQSMKLIGGYHIEHPPKPLPKDLQQLMDNAKHGVIYFSMGSIWRSKDFPKSTIEDLLKVFGKLQQIVIWKFEDDLSNVPANVKIMKWAPQPSILYHPNCVVFVTHGGLLSSTESIHFGVPIIGIPIFFDQFLNINKAASNGYAIRVPLNYELPKNLEVAIQTMLSDPKYKKLAKDFSSIYHHRPLPPGKEAVHWIEHVIKTGGAIHLRSPALNVPFYQKFYLDLTAILFFIIFMFSKIVKVMLSRKYSDLKGIKEKNN</sequence>
<keyword evidence="5" id="KW-1133">Transmembrane helix</keyword>
<dbReference type="CDD" id="cd03784">
    <property type="entry name" value="GT1_Gtf-like"/>
    <property type="match status" value="1"/>
</dbReference>
<comment type="similarity">
    <text evidence="1 4">Belongs to the UDP-glycosyltransferase family.</text>
</comment>
<keyword evidence="2 4" id="KW-0328">Glycosyltransferase</keyword>
<keyword evidence="3 4" id="KW-0808">Transferase</keyword>
<dbReference type="PANTHER" id="PTHR48043">
    <property type="entry name" value="EG:EG0003.4 PROTEIN-RELATED"/>
    <property type="match status" value="1"/>
</dbReference>
<comment type="catalytic activity">
    <reaction evidence="5">
        <text>glucuronate acceptor + UDP-alpha-D-glucuronate = acceptor beta-D-glucuronoside + UDP + H(+)</text>
        <dbReference type="Rhea" id="RHEA:21032"/>
        <dbReference type="ChEBI" id="CHEBI:15378"/>
        <dbReference type="ChEBI" id="CHEBI:58052"/>
        <dbReference type="ChEBI" id="CHEBI:58223"/>
        <dbReference type="ChEBI" id="CHEBI:132367"/>
        <dbReference type="ChEBI" id="CHEBI:132368"/>
        <dbReference type="EC" id="2.4.1.17"/>
    </reaction>
</comment>
<evidence type="ECO:0000256" key="3">
    <source>
        <dbReference type="ARBA" id="ARBA00022679"/>
    </source>
</evidence>